<accession>A0A395MI56</accession>
<dbReference type="EMBL" id="PXXK01000243">
    <property type="protein sequence ID" value="RFN47598.1"/>
    <property type="molecule type" value="Genomic_DNA"/>
</dbReference>
<feature type="transmembrane region" description="Helical" evidence="7">
    <location>
        <begin position="99"/>
        <end position="121"/>
    </location>
</feature>
<keyword evidence="5 7" id="KW-0472">Membrane</keyword>
<dbReference type="PANTHER" id="PTHR10165:SF154">
    <property type="entry name" value="PAP2 DOMAIN PROTEIN (AFU_ORTHOLOGUE AFUA_1G09730)"/>
    <property type="match status" value="1"/>
</dbReference>
<feature type="domain" description="Phosphatidic acid phosphatase type 2/haloperoxidase" evidence="8">
    <location>
        <begin position="147"/>
        <end position="259"/>
    </location>
</feature>
<dbReference type="GO" id="GO:0006644">
    <property type="term" value="P:phospholipid metabolic process"/>
    <property type="evidence" value="ECO:0007669"/>
    <property type="project" value="InterPro"/>
</dbReference>
<reference evidence="9 10" key="1">
    <citation type="journal article" date="2018" name="PLoS Pathog.">
        <title>Evolution of structural diversity of trichothecenes, a family of toxins produced by plant pathogenic and entomopathogenic fungi.</title>
        <authorList>
            <person name="Proctor R.H."/>
            <person name="McCormick S.P."/>
            <person name="Kim H.S."/>
            <person name="Cardoza R.E."/>
            <person name="Stanley A.M."/>
            <person name="Lindo L."/>
            <person name="Kelly A."/>
            <person name="Brown D.W."/>
            <person name="Lee T."/>
            <person name="Vaughan M.M."/>
            <person name="Alexander N.J."/>
            <person name="Busman M."/>
            <person name="Gutierrez S."/>
        </authorList>
    </citation>
    <scope>NUCLEOTIDE SEQUENCE [LARGE SCALE GENOMIC DNA]</scope>
    <source>
        <strain evidence="9 10">NRRL 13405</strain>
    </source>
</reference>
<evidence type="ECO:0000256" key="2">
    <source>
        <dbReference type="ARBA" id="ARBA00008816"/>
    </source>
</evidence>
<keyword evidence="10" id="KW-1185">Reference proteome</keyword>
<dbReference type="GO" id="GO:0008195">
    <property type="term" value="F:phosphatidate phosphatase activity"/>
    <property type="evidence" value="ECO:0007669"/>
    <property type="project" value="TreeGrafter"/>
</dbReference>
<feature type="transmembrane region" description="Helical" evidence="7">
    <location>
        <begin position="141"/>
        <end position="160"/>
    </location>
</feature>
<feature type="region of interest" description="Disordered" evidence="6">
    <location>
        <begin position="417"/>
        <end position="492"/>
    </location>
</feature>
<sequence>MGDSGLGTISNGLRGRRFPVRLILSYLSDWLLCFAFVGIGGWLDKVAPAKRPFSLVDPNISHEYSFYAVFSQLAMPDFLQKANKHNRYPFAEHELVPAYLLFILAIGVPFVIVAFVSLIFVPGPTVPKGTPKTLIWQRKMWELHVGVLGLVLSLTLSWFFTSSMKNLFGKPRPDLLSRCNPDIANIKKYIVGGFEWSSMTGQLVSADICRQTDKYKIDDGFRSYPSGHSSSAAGGLIYASLFMASKFAVTIPFVMPSAASVAGAASHAAFPSRINTGPVVDPYEPSRARGLDGSFSSGPAKGSAGQENAKVQSLRRQAAAPPIYLLALGLVPFGLSIFIAGSRWHDRRHHGFDILFGYLMGLIAAIFAFRYYHLPIRAGAGWAWGPRSDERAFWAGVGRHGYAGTDEELGSYAPARRDTAVSGDTSYPPMTSALAQRNTRPSSNQEEPRPSQNFQDVELQRMDDSDRLENRFPDNRFAESRYGDAHYAENRL</sequence>
<protein>
    <recommendedName>
        <fullName evidence="8">Phosphatidic acid phosphatase type 2/haloperoxidase domain-containing protein</fullName>
    </recommendedName>
</protein>
<organism evidence="9 10">
    <name type="scientific">Fusarium flagelliforme</name>
    <dbReference type="NCBI Taxonomy" id="2675880"/>
    <lineage>
        <taxon>Eukaryota</taxon>
        <taxon>Fungi</taxon>
        <taxon>Dikarya</taxon>
        <taxon>Ascomycota</taxon>
        <taxon>Pezizomycotina</taxon>
        <taxon>Sordariomycetes</taxon>
        <taxon>Hypocreomycetidae</taxon>
        <taxon>Hypocreales</taxon>
        <taxon>Nectriaceae</taxon>
        <taxon>Fusarium</taxon>
        <taxon>Fusarium incarnatum-equiseti species complex</taxon>
    </lineage>
</organism>
<dbReference type="GO" id="GO:0046839">
    <property type="term" value="P:phospholipid dephosphorylation"/>
    <property type="evidence" value="ECO:0007669"/>
    <property type="project" value="TreeGrafter"/>
</dbReference>
<dbReference type="AlphaFoldDB" id="A0A395MI56"/>
<evidence type="ECO:0000313" key="10">
    <source>
        <dbReference type="Proteomes" id="UP000265631"/>
    </source>
</evidence>
<comment type="caution">
    <text evidence="9">The sequence shown here is derived from an EMBL/GenBank/DDBJ whole genome shotgun (WGS) entry which is preliminary data.</text>
</comment>
<dbReference type="Pfam" id="PF01569">
    <property type="entry name" value="PAP2"/>
    <property type="match status" value="1"/>
</dbReference>
<feature type="compositionally biased region" description="Polar residues" evidence="6">
    <location>
        <begin position="422"/>
        <end position="455"/>
    </location>
</feature>
<dbReference type="CDD" id="cd03390">
    <property type="entry name" value="PAP2_containing_1_like"/>
    <property type="match status" value="1"/>
</dbReference>
<evidence type="ECO:0000256" key="1">
    <source>
        <dbReference type="ARBA" id="ARBA00004141"/>
    </source>
</evidence>
<evidence type="ECO:0000256" key="5">
    <source>
        <dbReference type="ARBA" id="ARBA00023136"/>
    </source>
</evidence>
<keyword evidence="4 7" id="KW-1133">Transmembrane helix</keyword>
<evidence type="ECO:0000256" key="4">
    <source>
        <dbReference type="ARBA" id="ARBA00022989"/>
    </source>
</evidence>
<evidence type="ECO:0000259" key="8">
    <source>
        <dbReference type="Pfam" id="PF01569"/>
    </source>
</evidence>
<dbReference type="InterPro" id="IPR000326">
    <property type="entry name" value="PAP2/HPO"/>
</dbReference>
<keyword evidence="3 7" id="KW-0812">Transmembrane</keyword>
<name>A0A395MI56_9HYPO</name>
<evidence type="ECO:0000313" key="9">
    <source>
        <dbReference type="EMBL" id="RFN47598.1"/>
    </source>
</evidence>
<dbReference type="InterPro" id="IPR043216">
    <property type="entry name" value="PAP-like"/>
</dbReference>
<feature type="compositionally biased region" description="Basic and acidic residues" evidence="6">
    <location>
        <begin position="458"/>
        <end position="492"/>
    </location>
</feature>
<feature type="transmembrane region" description="Helical" evidence="7">
    <location>
        <begin position="323"/>
        <end position="342"/>
    </location>
</feature>
<feature type="transmembrane region" description="Helical" evidence="7">
    <location>
        <begin position="354"/>
        <end position="372"/>
    </location>
</feature>
<comment type="subcellular location">
    <subcellularLocation>
        <location evidence="1">Membrane</location>
        <topology evidence="1">Multi-pass membrane protein</topology>
    </subcellularLocation>
</comment>
<dbReference type="PANTHER" id="PTHR10165">
    <property type="entry name" value="LIPID PHOSPHATE PHOSPHATASE"/>
    <property type="match status" value="1"/>
</dbReference>
<evidence type="ECO:0000256" key="6">
    <source>
        <dbReference type="SAM" id="MobiDB-lite"/>
    </source>
</evidence>
<evidence type="ECO:0000256" key="3">
    <source>
        <dbReference type="ARBA" id="ARBA00022692"/>
    </source>
</evidence>
<dbReference type="Gene3D" id="1.20.144.10">
    <property type="entry name" value="Phosphatidic acid phosphatase type 2/haloperoxidase"/>
    <property type="match status" value="2"/>
</dbReference>
<dbReference type="Proteomes" id="UP000265631">
    <property type="component" value="Unassembled WGS sequence"/>
</dbReference>
<dbReference type="STRING" id="2594813.A0A395MI56"/>
<feature type="transmembrane region" description="Helical" evidence="7">
    <location>
        <begin position="23"/>
        <end position="43"/>
    </location>
</feature>
<dbReference type="SUPFAM" id="SSF48317">
    <property type="entry name" value="Acid phosphatase/Vanadium-dependent haloperoxidase"/>
    <property type="match status" value="2"/>
</dbReference>
<proteinExistence type="inferred from homology"/>
<comment type="similarity">
    <text evidence="2">Belongs to the PA-phosphatase related phosphoesterase family.</text>
</comment>
<evidence type="ECO:0000256" key="7">
    <source>
        <dbReference type="SAM" id="Phobius"/>
    </source>
</evidence>
<dbReference type="GO" id="GO:0016020">
    <property type="term" value="C:membrane"/>
    <property type="evidence" value="ECO:0007669"/>
    <property type="project" value="UniProtKB-SubCell"/>
</dbReference>
<dbReference type="InterPro" id="IPR036938">
    <property type="entry name" value="PAP2/HPO_sf"/>
</dbReference>
<gene>
    <name evidence="9" type="ORF">FIE12Z_8138</name>
</gene>